<proteinExistence type="predicted"/>
<protein>
    <recommendedName>
        <fullName evidence="3">Phospholipase D</fullName>
    </recommendedName>
    <alternativeName>
        <fullName evidence="5">Choline phosphatase</fullName>
    </alternativeName>
</protein>
<evidence type="ECO:0000256" key="3">
    <source>
        <dbReference type="ARBA" id="ARBA00018392"/>
    </source>
</evidence>
<reference evidence="9" key="1">
    <citation type="submission" date="2018-07" db="EMBL/GenBank/DDBJ databases">
        <authorList>
            <person name="Safronova V.I."/>
            <person name="Chirak E.R."/>
            <person name="Sazanova A.L."/>
        </authorList>
    </citation>
    <scope>NUCLEOTIDE SEQUENCE [LARGE SCALE GENOMIC DNA]</scope>
    <source>
        <strain evidence="9">RCAM04685</strain>
    </source>
</reference>
<dbReference type="GO" id="GO:0032049">
    <property type="term" value="P:cardiolipin biosynthetic process"/>
    <property type="evidence" value="ECO:0007669"/>
    <property type="project" value="UniProtKB-ARBA"/>
</dbReference>
<evidence type="ECO:0000259" key="7">
    <source>
        <dbReference type="PROSITE" id="PS50035"/>
    </source>
</evidence>
<dbReference type="AlphaFoldDB" id="A0A370L1M9"/>
<evidence type="ECO:0000313" key="8">
    <source>
        <dbReference type="EMBL" id="RDJ21466.1"/>
    </source>
</evidence>
<feature type="domain" description="PLD phosphodiesterase" evidence="7">
    <location>
        <begin position="214"/>
        <end position="241"/>
    </location>
</feature>
<evidence type="ECO:0000256" key="1">
    <source>
        <dbReference type="ARBA" id="ARBA00003145"/>
    </source>
</evidence>
<keyword evidence="6" id="KW-1133">Transmembrane helix</keyword>
<dbReference type="InterPro" id="IPR001736">
    <property type="entry name" value="PLipase_D/transphosphatidylase"/>
</dbReference>
<dbReference type="PANTHER" id="PTHR21248:SF22">
    <property type="entry name" value="PHOSPHOLIPASE D"/>
    <property type="match status" value="1"/>
</dbReference>
<dbReference type="PANTHER" id="PTHR21248">
    <property type="entry name" value="CARDIOLIPIN SYNTHASE"/>
    <property type="match status" value="1"/>
</dbReference>
<keyword evidence="6" id="KW-0812">Transmembrane</keyword>
<evidence type="ECO:0000256" key="4">
    <source>
        <dbReference type="ARBA" id="ARBA00022525"/>
    </source>
</evidence>
<dbReference type="SMART" id="SM00155">
    <property type="entry name" value="PLDc"/>
    <property type="match status" value="2"/>
</dbReference>
<organism evidence="8 9">
    <name type="scientific">Bosea caraganae</name>
    <dbReference type="NCBI Taxonomy" id="2763117"/>
    <lineage>
        <taxon>Bacteria</taxon>
        <taxon>Pseudomonadati</taxon>
        <taxon>Pseudomonadota</taxon>
        <taxon>Alphaproteobacteria</taxon>
        <taxon>Hyphomicrobiales</taxon>
        <taxon>Boseaceae</taxon>
        <taxon>Bosea</taxon>
    </lineage>
</organism>
<dbReference type="RefSeq" id="WP_114831214.1">
    <property type="nucleotide sequence ID" value="NZ_QQTO01000033.1"/>
</dbReference>
<feature type="domain" description="PLD phosphodiesterase" evidence="7">
    <location>
        <begin position="396"/>
        <end position="418"/>
    </location>
</feature>
<feature type="transmembrane region" description="Helical" evidence="6">
    <location>
        <begin position="42"/>
        <end position="64"/>
    </location>
</feature>
<comment type="caution">
    <text evidence="8">The sequence shown here is derived from an EMBL/GenBank/DDBJ whole genome shotgun (WGS) entry which is preliminary data.</text>
</comment>
<dbReference type="OrthoDB" id="9762009at2"/>
<keyword evidence="6" id="KW-0472">Membrane</keyword>
<evidence type="ECO:0000256" key="2">
    <source>
        <dbReference type="ARBA" id="ARBA00004613"/>
    </source>
</evidence>
<dbReference type="InterPro" id="IPR025202">
    <property type="entry name" value="PLD-like_dom"/>
</dbReference>
<dbReference type="PROSITE" id="PS50035">
    <property type="entry name" value="PLD"/>
    <property type="match status" value="2"/>
</dbReference>
<comment type="function">
    <text evidence="1">Could be a virulence factor.</text>
</comment>
<dbReference type="Pfam" id="PF13091">
    <property type="entry name" value="PLDc_2"/>
    <property type="match status" value="2"/>
</dbReference>
<feature type="transmembrane region" description="Helical" evidence="6">
    <location>
        <begin position="15"/>
        <end position="35"/>
    </location>
</feature>
<name>A0A370L1M9_9HYPH</name>
<dbReference type="GO" id="GO:0005576">
    <property type="term" value="C:extracellular region"/>
    <property type="evidence" value="ECO:0007669"/>
    <property type="project" value="UniProtKB-SubCell"/>
</dbReference>
<evidence type="ECO:0000256" key="5">
    <source>
        <dbReference type="ARBA" id="ARBA00029594"/>
    </source>
</evidence>
<evidence type="ECO:0000256" key="6">
    <source>
        <dbReference type="SAM" id="Phobius"/>
    </source>
</evidence>
<dbReference type="CDD" id="cd09157">
    <property type="entry name" value="PLDc_CLS_unchar2_1"/>
    <property type="match status" value="1"/>
</dbReference>
<dbReference type="SUPFAM" id="SSF56024">
    <property type="entry name" value="Phospholipase D/nuclease"/>
    <property type="match status" value="2"/>
</dbReference>
<comment type="subcellular location">
    <subcellularLocation>
        <location evidence="2">Secreted</location>
    </subcellularLocation>
</comment>
<gene>
    <name evidence="8" type="ORF">DWE98_20750</name>
</gene>
<dbReference type="Proteomes" id="UP000255207">
    <property type="component" value="Unassembled WGS sequence"/>
</dbReference>
<accession>A0A370L1M9</accession>
<sequence length="476" mass="52155">MDAAALATPLLDHGALLLTIAHFASAGAVTLHALFKKREVAAAIGWIGLAWLSPFFGPFLYFLLGINRVKRRAQRLRGAEGGVRPDVALKGRARKTDHSLLTAVDKITGIDSEPGRVTDILHCGDEAYPRMLEAIEAAQTSIVFATFIFRTDEAGERFIAAFTRAHQRGVAIRVLIDGFGGGFLHSAAYHRLHRAGVPVARYLHSLLPWKMPLLDLRLHKKIMVIDGRTAFIGGLNIGAENLLATQPAEPVRDVHFRIEGPVVNQIAASFQDDWSFTTGETLDDPVWSAQAYDAHGAAPARAIASGPDQSVDQLVLVLLAAISSAKSSIRIATPYFLPDEQLLTALQLAALRGVTVDIVLPARNNHRLVGWAVYAHIRPLLKMGCRLWRSPPPFDHSKLMVVDDAWCLVGSANWDARSLRLNFELTVEFHDSDLAGRLGAAIDRKLTDPIMMAEIDARWGIVKIRDAAARLLMPYL</sequence>
<dbReference type="EMBL" id="QQTP01000012">
    <property type="protein sequence ID" value="RDJ21466.1"/>
    <property type="molecule type" value="Genomic_DNA"/>
</dbReference>
<dbReference type="GO" id="GO:0005886">
    <property type="term" value="C:plasma membrane"/>
    <property type="evidence" value="ECO:0007669"/>
    <property type="project" value="UniProtKB-SubCell"/>
</dbReference>
<keyword evidence="9" id="KW-1185">Reference proteome</keyword>
<dbReference type="GO" id="GO:0008808">
    <property type="term" value="F:cardiolipin synthase activity"/>
    <property type="evidence" value="ECO:0007669"/>
    <property type="project" value="TreeGrafter"/>
</dbReference>
<keyword evidence="4" id="KW-0964">Secreted</keyword>
<evidence type="ECO:0000313" key="9">
    <source>
        <dbReference type="Proteomes" id="UP000255207"/>
    </source>
</evidence>
<dbReference type="Gene3D" id="3.30.870.10">
    <property type="entry name" value="Endonuclease Chain A"/>
    <property type="match status" value="2"/>
</dbReference>